<dbReference type="NCBIfam" id="NF004388">
    <property type="entry name" value="PRK05749.1-4"/>
    <property type="match status" value="1"/>
</dbReference>
<dbReference type="FunFam" id="3.40.50.2000:FF:000032">
    <property type="entry name" value="3-deoxy-D-manno-octulosonic acid transferase"/>
    <property type="match status" value="1"/>
</dbReference>
<dbReference type="UniPathway" id="UPA00958"/>
<keyword evidence="6" id="KW-0472">Membrane</keyword>
<dbReference type="Pfam" id="PF04413">
    <property type="entry name" value="Glycos_transf_N"/>
    <property type="match status" value="1"/>
</dbReference>
<keyword evidence="13" id="KW-0448">Lipopolysaccharide biosynthesis</keyword>
<keyword evidence="8" id="KW-0735">Signal-anchor</keyword>
<dbReference type="InterPro" id="IPR001296">
    <property type="entry name" value="Glyco_trans_1"/>
</dbReference>
<dbReference type="Pfam" id="PF00534">
    <property type="entry name" value="Glycos_transf_1"/>
    <property type="match status" value="1"/>
</dbReference>
<protein>
    <recommendedName>
        <fullName evidence="5 13">3-deoxy-D-manno-octulosonic acid transferase</fullName>
        <shortName evidence="13">Kdo transferase</shortName>
        <ecNumber evidence="4 13">2.4.99.12</ecNumber>
    </recommendedName>
    <alternativeName>
        <fullName evidence="9 13">Lipid IV(A) 3-deoxy-D-manno-octulosonic acid transferase</fullName>
    </alternativeName>
</protein>
<comment type="subcellular location">
    <subcellularLocation>
        <location evidence="1">Cell inner membrane</location>
        <topology evidence="1">Single-pass membrane protein</topology>
        <orientation evidence="1">Cytoplasmic side</orientation>
    </subcellularLocation>
    <subcellularLocation>
        <location evidence="13">Cell membrane</location>
    </subcellularLocation>
</comment>
<dbReference type="EC" id="2.4.99.12" evidence="4 13"/>
<dbReference type="FunFam" id="3.40.50.11720:FF:000001">
    <property type="entry name" value="3-deoxy-D-manno-octulosonic acid transferase"/>
    <property type="match status" value="1"/>
</dbReference>
<dbReference type="PANTHER" id="PTHR42755">
    <property type="entry name" value="3-DEOXY-MANNO-OCTULOSONATE CYTIDYLYLTRANSFERASE"/>
    <property type="match status" value="1"/>
</dbReference>
<dbReference type="AlphaFoldDB" id="A0A5Q0TDK1"/>
<dbReference type="Proteomes" id="UP000348942">
    <property type="component" value="Chromosome 1"/>
</dbReference>
<organism evidence="16 17">
    <name type="scientific">Vibrio algicola</name>
    <dbReference type="NCBI Taxonomy" id="2662262"/>
    <lineage>
        <taxon>Bacteria</taxon>
        <taxon>Pseudomonadati</taxon>
        <taxon>Pseudomonadota</taxon>
        <taxon>Gammaproteobacteria</taxon>
        <taxon>Vibrionales</taxon>
        <taxon>Vibrionaceae</taxon>
        <taxon>Vibrio</taxon>
    </lineage>
</organism>
<evidence type="ECO:0000313" key="17">
    <source>
        <dbReference type="Proteomes" id="UP000348942"/>
    </source>
</evidence>
<evidence type="ECO:0000313" key="16">
    <source>
        <dbReference type="EMBL" id="QGA64176.1"/>
    </source>
</evidence>
<feature type="domain" description="Glycosyl transferase family 1" evidence="14">
    <location>
        <begin position="256"/>
        <end position="403"/>
    </location>
</feature>
<evidence type="ECO:0000256" key="1">
    <source>
        <dbReference type="ARBA" id="ARBA00004388"/>
    </source>
</evidence>
<dbReference type="GO" id="GO:0009245">
    <property type="term" value="P:lipid A biosynthetic process"/>
    <property type="evidence" value="ECO:0007669"/>
    <property type="project" value="TreeGrafter"/>
</dbReference>
<dbReference type="PANTHER" id="PTHR42755:SF1">
    <property type="entry name" value="3-DEOXY-D-MANNO-OCTULOSONIC ACID TRANSFERASE, MITOCHONDRIAL-RELATED"/>
    <property type="match status" value="1"/>
</dbReference>
<reference evidence="16 17" key="1">
    <citation type="submission" date="2019-10" db="EMBL/GenBank/DDBJ databases">
        <title>Vibrio sp. nov., isolated from Coralline algae surface.</title>
        <authorList>
            <person name="Geng Y."/>
            <person name="Zhang X."/>
        </authorList>
    </citation>
    <scope>NUCLEOTIDE SEQUENCE [LARGE SCALE GENOMIC DNA]</scope>
    <source>
        <strain evidence="16 17">SM1977</strain>
    </source>
</reference>
<keyword evidence="6" id="KW-0997">Cell inner membrane</keyword>
<evidence type="ECO:0000256" key="10">
    <source>
        <dbReference type="ARBA" id="ARBA00049183"/>
    </source>
</evidence>
<evidence type="ECO:0000256" key="3">
    <source>
        <dbReference type="ARBA" id="ARBA00006380"/>
    </source>
</evidence>
<dbReference type="Gene3D" id="3.40.50.2000">
    <property type="entry name" value="Glycogen Phosphorylase B"/>
    <property type="match status" value="1"/>
</dbReference>
<evidence type="ECO:0000256" key="6">
    <source>
        <dbReference type="ARBA" id="ARBA00022519"/>
    </source>
</evidence>
<evidence type="ECO:0000259" key="14">
    <source>
        <dbReference type="Pfam" id="PF00534"/>
    </source>
</evidence>
<evidence type="ECO:0000256" key="11">
    <source>
        <dbReference type="PIRSR" id="PIRSR639901-1"/>
    </source>
</evidence>
<comment type="catalytic activity">
    <reaction evidence="10 13">
        <text>lipid IVA (E. coli) + CMP-3-deoxy-beta-D-manno-octulosonate = alpha-Kdo-(2-&gt;6)-lipid IVA (E. coli) + CMP + H(+)</text>
        <dbReference type="Rhea" id="RHEA:28066"/>
        <dbReference type="ChEBI" id="CHEBI:15378"/>
        <dbReference type="ChEBI" id="CHEBI:58603"/>
        <dbReference type="ChEBI" id="CHEBI:60364"/>
        <dbReference type="ChEBI" id="CHEBI:60377"/>
        <dbReference type="ChEBI" id="CHEBI:85987"/>
        <dbReference type="EC" id="2.4.99.12"/>
    </reaction>
</comment>
<dbReference type="GO" id="GO:0005886">
    <property type="term" value="C:plasma membrane"/>
    <property type="evidence" value="ECO:0007669"/>
    <property type="project" value="UniProtKB-SubCell"/>
</dbReference>
<evidence type="ECO:0000256" key="7">
    <source>
        <dbReference type="ARBA" id="ARBA00022679"/>
    </source>
</evidence>
<dbReference type="GO" id="GO:0009244">
    <property type="term" value="P:lipopolysaccharide core region biosynthetic process"/>
    <property type="evidence" value="ECO:0007669"/>
    <property type="project" value="UniProtKB-UniRule"/>
</dbReference>
<evidence type="ECO:0000256" key="13">
    <source>
        <dbReference type="RuleBase" id="RU365103"/>
    </source>
</evidence>
<sequence length="434" mass="48599">MIRFIYTVLLILLSPFFLYSLYKKKEGKPTFGPRWKEHFGFTPPLNLPLGEKSIWIHTVSVGEVIGATPFIRVLKQQNPQQIIVLTTTTATGAQQAEKLKGLVEHRFMPLDFSGAVKRFIKAVQPQKMIIMETELWPNTLATVHENDIEIIVMNARLSERSARRYAKFQSVFNLLSSSLDKVICQYKEDAERFIRLGVLEEKVVISGSIKFDIHIENEIKTQAAYLRNQLQVTKGSKHDHQPLIWIAASTHQGEDEQVLEAHQQLLSSFPNAILILVPRHPERFNQVADLIEARNFYFSRRSTQSELVGNTQVYLADTMGEMLLLLAASHVCFMGGSLLGDKVGGHNLLEPAALGIPSITGPSYYNFKEITQQLLQAEATTVCVNANQLAEQLISLFSNPGGRYDKGQQALNVIKANTGAISRTLSAINSVKAK</sequence>
<evidence type="ECO:0000256" key="8">
    <source>
        <dbReference type="ARBA" id="ARBA00022968"/>
    </source>
</evidence>
<comment type="pathway">
    <text evidence="2 13">Bacterial outer membrane biogenesis; LPS core biosynthesis.</text>
</comment>
<dbReference type="InterPro" id="IPR007507">
    <property type="entry name" value="Glycos_transf_N"/>
</dbReference>
<dbReference type="RefSeq" id="WP_153445926.1">
    <property type="nucleotide sequence ID" value="NZ_CP045699.1"/>
</dbReference>
<feature type="domain" description="3-deoxy-D-manno-octulosonic-acid transferase N-terminal" evidence="15">
    <location>
        <begin position="34"/>
        <end position="213"/>
    </location>
</feature>
<comment type="similarity">
    <text evidence="3">Belongs to the glycosyltransferase group 1 family. Glycosyltransferase 30 subfamily.</text>
</comment>
<dbReference type="EMBL" id="CP045699">
    <property type="protein sequence ID" value="QGA64176.1"/>
    <property type="molecule type" value="Genomic_DNA"/>
</dbReference>
<dbReference type="SUPFAM" id="SSF53756">
    <property type="entry name" value="UDP-Glycosyltransferase/glycogen phosphorylase"/>
    <property type="match status" value="1"/>
</dbReference>
<evidence type="ECO:0000259" key="15">
    <source>
        <dbReference type="Pfam" id="PF04413"/>
    </source>
</evidence>
<comment type="function">
    <text evidence="13">Involved in lipopolysaccharide (LPS) biosynthesis. Catalyzes the transfer of 3-deoxy-D-manno-octulosonate (Kdo) residue(s) from CMP-Kdo to lipid IV(A), the tetraacyldisaccharide-1,4'-bisphosphate precursor of lipid A.</text>
</comment>
<evidence type="ECO:0000256" key="2">
    <source>
        <dbReference type="ARBA" id="ARBA00004713"/>
    </source>
</evidence>
<dbReference type="InterPro" id="IPR039901">
    <property type="entry name" value="Kdotransferase"/>
</dbReference>
<feature type="active site" description="Proton acceptor" evidence="11">
    <location>
        <position position="63"/>
    </location>
</feature>
<evidence type="ECO:0000256" key="5">
    <source>
        <dbReference type="ARBA" id="ARBA00019077"/>
    </source>
</evidence>
<proteinExistence type="inferred from homology"/>
<evidence type="ECO:0000256" key="4">
    <source>
        <dbReference type="ARBA" id="ARBA00012621"/>
    </source>
</evidence>
<dbReference type="Gene3D" id="3.40.50.11720">
    <property type="entry name" value="3-Deoxy-D-manno-octulosonic-acid transferase, N-terminal domain"/>
    <property type="match status" value="1"/>
</dbReference>
<evidence type="ECO:0000256" key="12">
    <source>
        <dbReference type="PIRSR" id="PIRSR639901-2"/>
    </source>
</evidence>
<keyword evidence="7 13" id="KW-0808">Transferase</keyword>
<accession>A0A5Q0TDK1</accession>
<feature type="site" description="Transition state stabilizer" evidence="12">
    <location>
        <position position="132"/>
    </location>
</feature>
<name>A0A5Q0TDK1_9VIBR</name>
<keyword evidence="17" id="KW-1185">Reference proteome</keyword>
<dbReference type="GO" id="GO:0043842">
    <property type="term" value="F:Kdo transferase activity"/>
    <property type="evidence" value="ECO:0007669"/>
    <property type="project" value="UniProtKB-EC"/>
</dbReference>
<gene>
    <name evidence="16" type="ORF">GFB47_01270</name>
</gene>
<feature type="site" description="Transition state stabilizer" evidence="12">
    <location>
        <position position="210"/>
    </location>
</feature>
<keyword evidence="8" id="KW-0812">Transmembrane</keyword>
<evidence type="ECO:0000256" key="9">
    <source>
        <dbReference type="ARBA" id="ARBA00031445"/>
    </source>
</evidence>
<keyword evidence="13" id="KW-1003">Cell membrane</keyword>
<dbReference type="InterPro" id="IPR038107">
    <property type="entry name" value="Glycos_transf_N_sf"/>
</dbReference>